<dbReference type="SUPFAM" id="SSF52540">
    <property type="entry name" value="P-loop containing nucleoside triphosphate hydrolases"/>
    <property type="match status" value="2"/>
</dbReference>
<accession>A0A9Q0LLH3</accession>
<organism evidence="6 7">
    <name type="scientific">Anaeramoeba ignava</name>
    <name type="common">Anaerobic marine amoeba</name>
    <dbReference type="NCBI Taxonomy" id="1746090"/>
    <lineage>
        <taxon>Eukaryota</taxon>
        <taxon>Metamonada</taxon>
        <taxon>Anaeramoebidae</taxon>
        <taxon>Anaeramoeba</taxon>
    </lineage>
</organism>
<comment type="similarity">
    <text evidence="1">Belongs to the AAA ATPase family.</text>
</comment>
<evidence type="ECO:0000256" key="1">
    <source>
        <dbReference type="ARBA" id="ARBA00006914"/>
    </source>
</evidence>
<dbReference type="InterPro" id="IPR003959">
    <property type="entry name" value="ATPase_AAA_core"/>
</dbReference>
<dbReference type="InterPro" id="IPR027417">
    <property type="entry name" value="P-loop_NTPase"/>
</dbReference>
<reference evidence="6" key="1">
    <citation type="submission" date="2022-10" db="EMBL/GenBank/DDBJ databases">
        <title>Novel sulphate-reducing endosymbionts in the free-living metamonad Anaeramoeba.</title>
        <authorList>
            <person name="Jerlstrom-Hultqvist J."/>
            <person name="Cepicka I."/>
            <person name="Gallot-Lavallee L."/>
            <person name="Salas-Leiva D."/>
            <person name="Curtis B.A."/>
            <person name="Zahonova K."/>
            <person name="Pipaliya S."/>
            <person name="Dacks J."/>
            <person name="Roger A.J."/>
        </authorList>
    </citation>
    <scope>NUCLEOTIDE SEQUENCE</scope>
    <source>
        <strain evidence="6">BMAN</strain>
    </source>
</reference>
<sequence>MELIKQFSNESYLLKYLPISELIIEKVNFDKEKAFSGDLEYHLFVKLQLNLAMLHFYYSNKLFNELIKPQDQTKDFEEAQKLLNVIDKFNLLLGEIKQKKVELMETKPILVQSAEKMDLSQKEALLIEFLFIAQLGNEISMMIAQKMATRDKAKQDETVTYYYYYDPYTNFFNYYSRLSSQNELILSKYCRMTTEEYIHFFERSRPHIKSLIFIRTNYLNQSALELQEEFIDAFSGAKLSSEQILKLEQTSLIDIFQTESDQAHQAHAHSEETDRLKKIESLQPHDEDDLYDFISAQIQEEKRKQEEMEKQNGEEQSVEKIKPTIVDEAKKDLQDMVEKNKMFEEKMKEKKMNGNDPKMQNQDLHKHFAQMMKMGHEAQDLAEEYNGGIEGIDMDAEDQDEAFGIGDIRERKEDDEKEMEDDDSTETKLVAYENNMDYLKDFFMWATAKFQLQTELSYRKVYTENMYNDTMLRKFRIEEKKSRLTFEKRLKMTLEEKKFMPRMERLAKVRKLSEFEKRTVLFLIGSEIFEHMGYYKEYIEDGDHERRYKENPKYYIERAEKIRKGLIKQGIRIGKILTCFCETLDDQIQKRKCFYKNSKLVSEGIIRTFGVRQSCDTNLLFLMVNQKILDFIVGLDNEMEEVVEGSHMYTSRVKLKNVILPEQQKKLIVDTVSNFSNFQKYRKRLRLDKGMSDTHAGITMLFFGPSGTGKTMMANALGNELNKKIILVNFPKLGKFTQDETIRLLFKEAKIHQSILFFDECESLFETREKGQYDVNLLLTEIDRHDGIIILATNRPFDLDEGMQRRVTLSIEFKRPDAHTREDIWKTHISRSLRLADDVNIPELARKYELTGGFIKNSILTSLSLAVSRYNGDLENLVVTHDDFEQGAKQQLRGFLAMRQAKHHIVPKRGIDFLILPDSTLEDIKEIINSEKARKILFNWGFDDKMGYSNAATVLFSGPPGTGKTLAAEAIALETGKSMKVVNAAQLLSKYVGETPKQIDTLFTEAAQNDHLLVFDEAEGLFSHRVSDTTTSTDRYANIDTSLLLYHMERFKGIVILCTNSPDLIDSAFLRRMNYSIDFPMPEETLRLKLWRFFIPDSITIQKEADLSLIASRYPLSPAAIRNAVLLALSRMILRDKENHLLTAQDLETAALSEWRKNKDSETKLTHF</sequence>
<evidence type="ECO:0000256" key="3">
    <source>
        <dbReference type="ARBA" id="ARBA00022840"/>
    </source>
</evidence>
<dbReference type="GO" id="GO:0005524">
    <property type="term" value="F:ATP binding"/>
    <property type="evidence" value="ECO:0007669"/>
    <property type="project" value="UniProtKB-KW"/>
</dbReference>
<gene>
    <name evidence="6" type="ORF">M0811_08050</name>
</gene>
<dbReference type="PANTHER" id="PTHR23073">
    <property type="entry name" value="26S PROTEASOME REGULATORY SUBUNIT"/>
    <property type="match status" value="1"/>
</dbReference>
<proteinExistence type="inferred from homology"/>
<feature type="domain" description="AAA+ ATPase" evidence="5">
    <location>
        <begin position="696"/>
        <end position="817"/>
    </location>
</feature>
<keyword evidence="4" id="KW-0175">Coiled coil</keyword>
<dbReference type="Pfam" id="PF00004">
    <property type="entry name" value="AAA"/>
    <property type="match status" value="2"/>
</dbReference>
<dbReference type="CDD" id="cd19481">
    <property type="entry name" value="RecA-like_protease"/>
    <property type="match status" value="2"/>
</dbReference>
<evidence type="ECO:0000313" key="7">
    <source>
        <dbReference type="Proteomes" id="UP001149090"/>
    </source>
</evidence>
<dbReference type="EMBL" id="JAPDFW010000069">
    <property type="protein sequence ID" value="KAJ5074695.1"/>
    <property type="molecule type" value="Genomic_DNA"/>
</dbReference>
<protein>
    <submittedName>
        <fullName evidence="6">Atpase</fullName>
    </submittedName>
</protein>
<dbReference type="InterPro" id="IPR050221">
    <property type="entry name" value="26S_Proteasome_ATPase"/>
</dbReference>
<dbReference type="Pfam" id="PF22977">
    <property type="entry name" value="WHD"/>
    <property type="match status" value="2"/>
</dbReference>
<dbReference type="GO" id="GO:0016887">
    <property type="term" value="F:ATP hydrolysis activity"/>
    <property type="evidence" value="ECO:0007669"/>
    <property type="project" value="InterPro"/>
</dbReference>
<dbReference type="InterPro" id="IPR003593">
    <property type="entry name" value="AAA+_ATPase"/>
</dbReference>
<dbReference type="Proteomes" id="UP001149090">
    <property type="component" value="Unassembled WGS sequence"/>
</dbReference>
<feature type="domain" description="AAA+ ATPase" evidence="5">
    <location>
        <begin position="950"/>
        <end position="1083"/>
    </location>
</feature>
<keyword evidence="3" id="KW-0067">ATP-binding</keyword>
<dbReference type="SMART" id="SM00382">
    <property type="entry name" value="AAA"/>
    <property type="match status" value="2"/>
</dbReference>
<dbReference type="OrthoDB" id="10042665at2759"/>
<dbReference type="AlphaFoldDB" id="A0A9Q0LLH3"/>
<keyword evidence="7" id="KW-1185">Reference proteome</keyword>
<evidence type="ECO:0000259" key="5">
    <source>
        <dbReference type="SMART" id="SM00382"/>
    </source>
</evidence>
<comment type="caution">
    <text evidence="6">The sequence shown here is derived from an EMBL/GenBank/DDBJ whole genome shotgun (WGS) entry which is preliminary data.</text>
</comment>
<keyword evidence="2" id="KW-0547">Nucleotide-binding</keyword>
<evidence type="ECO:0000256" key="4">
    <source>
        <dbReference type="SAM" id="Coils"/>
    </source>
</evidence>
<dbReference type="InterPro" id="IPR054472">
    <property type="entry name" value="WHD"/>
</dbReference>
<evidence type="ECO:0000256" key="2">
    <source>
        <dbReference type="ARBA" id="ARBA00022741"/>
    </source>
</evidence>
<evidence type="ECO:0000313" key="6">
    <source>
        <dbReference type="EMBL" id="KAJ5074695.1"/>
    </source>
</evidence>
<name>A0A9Q0LLH3_ANAIG</name>
<feature type="coiled-coil region" evidence="4">
    <location>
        <begin position="291"/>
        <end position="353"/>
    </location>
</feature>
<dbReference type="Gene3D" id="3.40.50.300">
    <property type="entry name" value="P-loop containing nucleotide triphosphate hydrolases"/>
    <property type="match status" value="2"/>
</dbReference>